<protein>
    <submittedName>
        <fullName evidence="1">Uncharacterized protein</fullName>
    </submittedName>
</protein>
<dbReference type="Proteomes" id="UP001530377">
    <property type="component" value="Unassembled WGS sequence"/>
</dbReference>
<sequence>MVGTSPFDEYSTRPTTCARLAYSSSVYDRIVHLWGDGIGDEAVIVDAPRSTTSPALRGFLRKLLSLAATDAKIREVTLLVLLEPIRRSSRAGGRRFDDIAHRPRVNRGHRYDGKCVVADASELTSRLSGTLGDAVDTTPIAARAPLSHDDTGLSSPMLAPATPRTDFITLDDAEGECARPPLSTLARLILRMGKATANDDKAAGAAWWNLPSPLLCAVSHNYLQIALEYVRYWIKMAAIGHAELYDTPPALIRSDDGIDNGIGIGIGSRLYNSNGYKDEDDGELFRRAIRRITHFRSTSDRLDLICRHELQSIDTEQHGSSVKSHSKGNKDEDAAFKTSLAWKAIHLALE</sequence>
<organism evidence="1 2">
    <name type="scientific">Cyclostephanos tholiformis</name>
    <dbReference type="NCBI Taxonomy" id="382380"/>
    <lineage>
        <taxon>Eukaryota</taxon>
        <taxon>Sar</taxon>
        <taxon>Stramenopiles</taxon>
        <taxon>Ochrophyta</taxon>
        <taxon>Bacillariophyta</taxon>
        <taxon>Coscinodiscophyceae</taxon>
        <taxon>Thalassiosirophycidae</taxon>
        <taxon>Stephanodiscales</taxon>
        <taxon>Stephanodiscaceae</taxon>
        <taxon>Cyclostephanos</taxon>
    </lineage>
</organism>
<accession>A0ABD3SAV5</accession>
<keyword evidence="2" id="KW-1185">Reference proteome</keyword>
<dbReference type="EMBL" id="JALLPB020000088">
    <property type="protein sequence ID" value="KAL3821642.1"/>
    <property type="molecule type" value="Genomic_DNA"/>
</dbReference>
<reference evidence="1 2" key="1">
    <citation type="submission" date="2024-10" db="EMBL/GenBank/DDBJ databases">
        <title>Updated reference genomes for cyclostephanoid diatoms.</title>
        <authorList>
            <person name="Roberts W.R."/>
            <person name="Alverson A.J."/>
        </authorList>
    </citation>
    <scope>NUCLEOTIDE SEQUENCE [LARGE SCALE GENOMIC DNA]</scope>
    <source>
        <strain evidence="1 2">AJA228-03</strain>
    </source>
</reference>
<proteinExistence type="predicted"/>
<gene>
    <name evidence="1" type="ORF">ACHAXA_006062</name>
</gene>
<evidence type="ECO:0000313" key="1">
    <source>
        <dbReference type="EMBL" id="KAL3821642.1"/>
    </source>
</evidence>
<comment type="caution">
    <text evidence="1">The sequence shown here is derived from an EMBL/GenBank/DDBJ whole genome shotgun (WGS) entry which is preliminary data.</text>
</comment>
<dbReference type="AlphaFoldDB" id="A0ABD3SAV5"/>
<name>A0ABD3SAV5_9STRA</name>
<evidence type="ECO:0000313" key="2">
    <source>
        <dbReference type="Proteomes" id="UP001530377"/>
    </source>
</evidence>